<keyword evidence="2" id="KW-1185">Reference proteome</keyword>
<name>A0ABU0E9R6_9FIRM</name>
<dbReference type="Proteomes" id="UP001230220">
    <property type="component" value="Unassembled WGS sequence"/>
</dbReference>
<proteinExistence type="predicted"/>
<dbReference type="RefSeq" id="WP_307412074.1">
    <property type="nucleotide sequence ID" value="NZ_JAUSUR010000010.1"/>
</dbReference>
<organism evidence="1 2">
    <name type="scientific">Breznakia pachnodae</name>
    <dbReference type="NCBI Taxonomy" id="265178"/>
    <lineage>
        <taxon>Bacteria</taxon>
        <taxon>Bacillati</taxon>
        <taxon>Bacillota</taxon>
        <taxon>Erysipelotrichia</taxon>
        <taxon>Erysipelotrichales</taxon>
        <taxon>Erysipelotrichaceae</taxon>
        <taxon>Breznakia</taxon>
    </lineage>
</organism>
<reference evidence="1 2" key="1">
    <citation type="submission" date="2023-07" db="EMBL/GenBank/DDBJ databases">
        <title>Genomic Encyclopedia of Type Strains, Phase IV (KMG-IV): sequencing the most valuable type-strain genomes for metagenomic binning, comparative biology and taxonomic classification.</title>
        <authorList>
            <person name="Goeker M."/>
        </authorList>
    </citation>
    <scope>NUCLEOTIDE SEQUENCE [LARGE SCALE GENOMIC DNA]</scope>
    <source>
        <strain evidence="1 2">DSM 16784</strain>
    </source>
</reference>
<protein>
    <submittedName>
        <fullName evidence="1">DNA polymerase III delta prime subunit</fullName>
    </submittedName>
</protein>
<evidence type="ECO:0000313" key="1">
    <source>
        <dbReference type="EMBL" id="MDQ0363245.1"/>
    </source>
</evidence>
<gene>
    <name evidence="1" type="ORF">J2S15_004006</name>
</gene>
<accession>A0ABU0E9R6</accession>
<evidence type="ECO:0000313" key="2">
    <source>
        <dbReference type="Proteomes" id="UP001230220"/>
    </source>
</evidence>
<comment type="caution">
    <text evidence="1">The sequence shown here is derived from an EMBL/GenBank/DDBJ whole genome shotgun (WGS) entry which is preliminary data.</text>
</comment>
<dbReference type="EMBL" id="JAUSUR010000010">
    <property type="protein sequence ID" value="MDQ0363245.1"/>
    <property type="molecule type" value="Genomic_DNA"/>
</dbReference>
<sequence length="216" mass="25451">MENPIKGYVEKRNKKRTRKEVATTLQWIDIEEVCEHHIRLKGKKNNIIVGIKLDPHSLFLNSRAEQTKRIHLLRMSLNRLNMDLWHGFVFNPVNLDSYISMLSRQAIGETDPVILEMIDDDIDKAGAFIRDFRELEFFIMLKGTVGNKFEDQFHQLQASLKSALFTFKQLNRIDYDNYISYAFENTLVNDYYFSRGIFGEDMDITKLDDVEDDEDE</sequence>